<accession>A0A316DGQ9</accession>
<sequence>RSGTAGPKKNPSLFPQTLEKNDPPGSIIDDNTVPMNSTGAN</sequence>
<organism evidence="2 3">
    <name type="scientific">Maribacter polysiphoniae</name>
    <dbReference type="NCBI Taxonomy" id="429344"/>
    <lineage>
        <taxon>Bacteria</taxon>
        <taxon>Pseudomonadati</taxon>
        <taxon>Bacteroidota</taxon>
        <taxon>Flavobacteriia</taxon>
        <taxon>Flavobacteriales</taxon>
        <taxon>Flavobacteriaceae</taxon>
        <taxon>Maribacter</taxon>
    </lineage>
</organism>
<evidence type="ECO:0000313" key="2">
    <source>
        <dbReference type="EMBL" id="PWK16846.1"/>
    </source>
</evidence>
<dbReference type="Proteomes" id="UP000245667">
    <property type="component" value="Unassembled WGS sequence"/>
</dbReference>
<dbReference type="EMBL" id="QGGQ01000029">
    <property type="protein sequence ID" value="PWK16846.1"/>
    <property type="molecule type" value="Genomic_DNA"/>
</dbReference>
<name>A0A316DGQ9_9FLAO</name>
<proteinExistence type="predicted"/>
<feature type="non-terminal residue" evidence="2">
    <location>
        <position position="1"/>
    </location>
</feature>
<gene>
    <name evidence="2" type="ORF">LX92_04489</name>
</gene>
<dbReference type="AlphaFoldDB" id="A0A316DGQ9"/>
<protein>
    <submittedName>
        <fullName evidence="2">Uncharacterized protein</fullName>
    </submittedName>
</protein>
<reference evidence="2 3" key="1">
    <citation type="submission" date="2018-05" db="EMBL/GenBank/DDBJ databases">
        <title>Genomic Encyclopedia of Archaeal and Bacterial Type Strains, Phase II (KMG-II): from individual species to whole genera.</title>
        <authorList>
            <person name="Goeker M."/>
        </authorList>
    </citation>
    <scope>NUCLEOTIDE SEQUENCE [LARGE SCALE GENOMIC DNA]</scope>
    <source>
        <strain evidence="2 3">DSM 23514</strain>
    </source>
</reference>
<feature type="region of interest" description="Disordered" evidence="1">
    <location>
        <begin position="1"/>
        <end position="41"/>
    </location>
</feature>
<evidence type="ECO:0000313" key="3">
    <source>
        <dbReference type="Proteomes" id="UP000245667"/>
    </source>
</evidence>
<evidence type="ECO:0000256" key="1">
    <source>
        <dbReference type="SAM" id="MobiDB-lite"/>
    </source>
</evidence>
<comment type="caution">
    <text evidence="2">The sequence shown here is derived from an EMBL/GenBank/DDBJ whole genome shotgun (WGS) entry which is preliminary data.</text>
</comment>